<organism evidence="1 2">
    <name type="scientific">Nostocoides vanveenii</name>
    <dbReference type="NCBI Taxonomy" id="330835"/>
    <lineage>
        <taxon>Bacteria</taxon>
        <taxon>Bacillati</taxon>
        <taxon>Actinomycetota</taxon>
        <taxon>Actinomycetes</taxon>
        <taxon>Micrococcales</taxon>
        <taxon>Intrasporangiaceae</taxon>
        <taxon>Nostocoides</taxon>
    </lineage>
</organism>
<accession>A0ABN2L5F0</accession>
<proteinExistence type="predicted"/>
<evidence type="ECO:0000313" key="2">
    <source>
        <dbReference type="Proteomes" id="UP001501475"/>
    </source>
</evidence>
<name>A0ABN2L5F0_9MICO</name>
<evidence type="ECO:0000313" key="1">
    <source>
        <dbReference type="EMBL" id="GAA1775956.1"/>
    </source>
</evidence>
<dbReference type="Proteomes" id="UP001501475">
    <property type="component" value="Unassembled WGS sequence"/>
</dbReference>
<protein>
    <submittedName>
        <fullName evidence="1">Uncharacterized protein</fullName>
    </submittedName>
</protein>
<comment type="caution">
    <text evidence="1">The sequence shown here is derived from an EMBL/GenBank/DDBJ whole genome shotgun (WGS) entry which is preliminary data.</text>
</comment>
<dbReference type="EMBL" id="BAAAPN010000104">
    <property type="protein sequence ID" value="GAA1775956.1"/>
    <property type="molecule type" value="Genomic_DNA"/>
</dbReference>
<dbReference type="RefSeq" id="WP_344069024.1">
    <property type="nucleotide sequence ID" value="NZ_BAAAPN010000104.1"/>
</dbReference>
<reference evidence="1 2" key="1">
    <citation type="journal article" date="2019" name="Int. J. Syst. Evol. Microbiol.">
        <title>The Global Catalogue of Microorganisms (GCM) 10K type strain sequencing project: providing services to taxonomists for standard genome sequencing and annotation.</title>
        <authorList>
            <consortium name="The Broad Institute Genomics Platform"/>
            <consortium name="The Broad Institute Genome Sequencing Center for Infectious Disease"/>
            <person name="Wu L."/>
            <person name="Ma J."/>
        </authorList>
    </citation>
    <scope>NUCLEOTIDE SEQUENCE [LARGE SCALE GENOMIC DNA]</scope>
    <source>
        <strain evidence="1 2">JCM 15591</strain>
    </source>
</reference>
<keyword evidence="2" id="KW-1185">Reference proteome</keyword>
<gene>
    <name evidence="1" type="ORF">GCM10009810_36290</name>
</gene>
<sequence>MSTLEEESAAFARRISDAVSSFIGQTVPFKATSSGSRFVVSDDTDGIAIPIGEVGTLALEVNYRCELDGAGRYLKVLNSKVAVYAGSRPKGDPLFRYEYVHDQGDGLPAGHLHVHAHRDQFTRVMTLAAVSGVSRRQAAPDSELEAARMSRIHFPTGGHRFRPTIEDVLQMIEEEFGAKPGPTWRGVLRTNRVQWRRHQTGAAVRDCPSEAVRVLEELGYVVSAPTEGPAPDREDRLAAF</sequence>